<sequence>MDEKDSKVSSSAKTKKSKSKSPEKNSSPTKSAKSTKSLKSGSKSKSPKRKLTASTKDIRNDFVESSFFDIPKSTPELEDMTGQGLTQLNSKIFQKITLKTLILSGNNLRSLPSAIAELVNLEHLDLSKNPLRVKDVDDTKCLPLEMRFLRNLKYLSISECNLRYIPTTVWLCVHLKKLDLSRNKISLLVPDIGNLQKLTHLNLCQCNLTTLPPEIGFCTQLVEILLMANQIESLPDSLKDCVKLEQLKMSYRTFTALLDNYMENLISKGQIKSEHVPVVVFELENLKTLDLKNTKINNLPENNLKNLHELYLDYNYFEQFTDLALKPIGLKLTVLTISRNLLKEIPNELLNLSNLEVLDLSYNQISNLPSRFGLYKLKELYLNNNCLKTIIGSVSALKNLEKLNLEYNQITDLADLFYELKNLNYLDLSYNKLTRISPKINNLQLLQNAHSYDKFIKIGFWVIGNPLIIPPKEIWQTNNIHKIYKYLSGYNQRNLNYTFYSKLVFLGCSGIGKSYLIDSFFNNQNGLEPNENTDYRTIVARKFYKRTINKVEWMILDFGGHELYKIIHPLFFSSIDHEIEPTVLIIVYKHSEYTNETYYEFVGQWIESILTYSKLSTKNAIRIKLIGITDSSDLDTTDKIAQIKENSRQTIKEYFEKMTKKKSKLEAMINDSNITEDNKSYLKTVLENINKNLSGKVKILDEITLVDCKFRKKSIEKVINDLENITIKFNKIVPLSLNTHLKSFIPKLKTNLIDYEILVDHLKNNQELQNLIRNFKNSNLNTSDIINYLKTIGEIFWLNNDNQLNEKIFLHYEYVLNCLKIYIRHDLSEYLKSDKMKLFNSCGFFKNENEYETSVDLCNRYGIIEDKLFRFISFSSFQLNREELDQAIEFLKQFLILYKTETQYLEDDCSFGQIILPFMCVASFEEEKNSESVDPDLYCDDFYKYFIRLDKIRNRREEIKEINALRKQKELWSSQDTEFFDEEEESRRQSRLSSIDKPNIEALKFDYLTEIEHLRILPESDYINKYKYKGLYEINSIFKIERHFFNKLSILLQEFVYERYDWDNVVIARDLYGNCFRLRYSSEINTDEEYGIKIEILCADLKFLNEFKENFNVILEKLMVYYPGLCLTKKFTLVA</sequence>
<dbReference type="PANTHER" id="PTHR48051:SF54">
    <property type="entry name" value="LEUCINE-RICH REPEAT-CONTAINING PROTEIN"/>
    <property type="match status" value="1"/>
</dbReference>
<keyword evidence="2" id="KW-0677">Repeat</keyword>
<accession>A0A813M1I4</accession>
<dbReference type="InterPro" id="IPR050216">
    <property type="entry name" value="LRR_domain-containing"/>
</dbReference>
<dbReference type="EMBL" id="CAJNOC010000010">
    <property type="protein sequence ID" value="CAF0705124.1"/>
    <property type="molecule type" value="Genomic_DNA"/>
</dbReference>
<proteinExistence type="predicted"/>
<evidence type="ECO:0008006" key="6">
    <source>
        <dbReference type="Google" id="ProtNLM"/>
    </source>
</evidence>
<dbReference type="SUPFAM" id="SSF52540">
    <property type="entry name" value="P-loop containing nucleoside triphosphate hydrolases"/>
    <property type="match status" value="1"/>
</dbReference>
<name>A0A813M1I4_9BILA</name>
<dbReference type="PANTHER" id="PTHR48051">
    <property type="match status" value="1"/>
</dbReference>
<dbReference type="AlphaFoldDB" id="A0A813M1I4"/>
<dbReference type="Pfam" id="PF00560">
    <property type="entry name" value="LRR_1"/>
    <property type="match status" value="5"/>
</dbReference>
<evidence type="ECO:0000256" key="1">
    <source>
        <dbReference type="ARBA" id="ARBA00022614"/>
    </source>
</evidence>
<dbReference type="SUPFAM" id="SSF52058">
    <property type="entry name" value="L domain-like"/>
    <property type="match status" value="1"/>
</dbReference>
<comment type="caution">
    <text evidence="4">The sequence shown here is derived from an EMBL/GenBank/DDBJ whole genome shotgun (WGS) entry which is preliminary data.</text>
</comment>
<dbReference type="Pfam" id="PF12799">
    <property type="entry name" value="LRR_4"/>
    <property type="match status" value="1"/>
</dbReference>
<keyword evidence="1" id="KW-0433">Leucine-rich repeat</keyword>
<dbReference type="GO" id="GO:0005737">
    <property type="term" value="C:cytoplasm"/>
    <property type="evidence" value="ECO:0007669"/>
    <property type="project" value="TreeGrafter"/>
</dbReference>
<dbReference type="Proteomes" id="UP000663879">
    <property type="component" value="Unassembled WGS sequence"/>
</dbReference>
<protein>
    <recommendedName>
        <fullName evidence="6">Roc domain-containing protein</fullName>
    </recommendedName>
</protein>
<evidence type="ECO:0000256" key="3">
    <source>
        <dbReference type="SAM" id="MobiDB-lite"/>
    </source>
</evidence>
<dbReference type="InterPro" id="IPR001611">
    <property type="entry name" value="Leu-rich_rpt"/>
</dbReference>
<evidence type="ECO:0000256" key="2">
    <source>
        <dbReference type="ARBA" id="ARBA00022737"/>
    </source>
</evidence>
<dbReference type="PROSITE" id="PS51450">
    <property type="entry name" value="LRR"/>
    <property type="match status" value="6"/>
</dbReference>
<evidence type="ECO:0000313" key="5">
    <source>
        <dbReference type="Proteomes" id="UP000663879"/>
    </source>
</evidence>
<dbReference type="Pfam" id="PF08477">
    <property type="entry name" value="Roc"/>
    <property type="match status" value="1"/>
</dbReference>
<feature type="region of interest" description="Disordered" evidence="3">
    <location>
        <begin position="1"/>
        <end position="55"/>
    </location>
</feature>
<reference evidence="4" key="1">
    <citation type="submission" date="2021-02" db="EMBL/GenBank/DDBJ databases">
        <authorList>
            <person name="Nowell W R."/>
        </authorList>
    </citation>
    <scope>NUCLEOTIDE SEQUENCE</scope>
    <source>
        <strain evidence="4">Ploen Becks lab</strain>
    </source>
</reference>
<dbReference type="OrthoDB" id="676979at2759"/>
<organism evidence="4 5">
    <name type="scientific">Brachionus calyciflorus</name>
    <dbReference type="NCBI Taxonomy" id="104777"/>
    <lineage>
        <taxon>Eukaryota</taxon>
        <taxon>Metazoa</taxon>
        <taxon>Spiralia</taxon>
        <taxon>Gnathifera</taxon>
        <taxon>Rotifera</taxon>
        <taxon>Eurotatoria</taxon>
        <taxon>Monogononta</taxon>
        <taxon>Pseudotrocha</taxon>
        <taxon>Ploima</taxon>
        <taxon>Brachionidae</taxon>
        <taxon>Brachionus</taxon>
    </lineage>
</organism>
<dbReference type="Gene3D" id="3.40.50.300">
    <property type="entry name" value="P-loop containing nucleotide triphosphate hydrolases"/>
    <property type="match status" value="1"/>
</dbReference>
<dbReference type="InterPro" id="IPR003591">
    <property type="entry name" value="Leu-rich_rpt_typical-subtyp"/>
</dbReference>
<dbReference type="InterPro" id="IPR025875">
    <property type="entry name" value="Leu-rich_rpt_4"/>
</dbReference>
<keyword evidence="5" id="KW-1185">Reference proteome</keyword>
<dbReference type="SMART" id="SM00364">
    <property type="entry name" value="LRR_BAC"/>
    <property type="match status" value="6"/>
</dbReference>
<dbReference type="InterPro" id="IPR032675">
    <property type="entry name" value="LRR_dom_sf"/>
</dbReference>
<feature type="compositionally biased region" description="Low complexity" evidence="3">
    <location>
        <begin position="24"/>
        <end position="44"/>
    </location>
</feature>
<dbReference type="GO" id="GO:0009966">
    <property type="term" value="P:regulation of signal transduction"/>
    <property type="evidence" value="ECO:0007669"/>
    <property type="project" value="UniProtKB-ARBA"/>
</dbReference>
<dbReference type="Gene3D" id="3.80.10.10">
    <property type="entry name" value="Ribonuclease Inhibitor"/>
    <property type="match status" value="3"/>
</dbReference>
<gene>
    <name evidence="4" type="ORF">OXX778_LOCUS228</name>
</gene>
<dbReference type="SMART" id="SM00365">
    <property type="entry name" value="LRR_SD22"/>
    <property type="match status" value="8"/>
</dbReference>
<dbReference type="InterPro" id="IPR027417">
    <property type="entry name" value="P-loop_NTPase"/>
</dbReference>
<dbReference type="SMART" id="SM00369">
    <property type="entry name" value="LRR_TYP"/>
    <property type="match status" value="11"/>
</dbReference>
<dbReference type="PRINTS" id="PR00019">
    <property type="entry name" value="LEURICHRPT"/>
</dbReference>
<evidence type="ECO:0000313" key="4">
    <source>
        <dbReference type="EMBL" id="CAF0705124.1"/>
    </source>
</evidence>